<dbReference type="EMBL" id="JANPWB010000008">
    <property type="protein sequence ID" value="KAJ1165567.1"/>
    <property type="molecule type" value="Genomic_DNA"/>
</dbReference>
<gene>
    <name evidence="2" type="ORF">NDU88_005988</name>
</gene>
<name>A0AAV7SNA8_PLEWA</name>
<protein>
    <submittedName>
        <fullName evidence="2">Uncharacterized protein</fullName>
    </submittedName>
</protein>
<reference evidence="2" key="1">
    <citation type="journal article" date="2022" name="bioRxiv">
        <title>Sequencing and chromosome-scale assembly of the giantPleurodeles waltlgenome.</title>
        <authorList>
            <person name="Brown T."/>
            <person name="Elewa A."/>
            <person name="Iarovenko S."/>
            <person name="Subramanian E."/>
            <person name="Araus A.J."/>
            <person name="Petzold A."/>
            <person name="Susuki M."/>
            <person name="Suzuki K.-i.T."/>
            <person name="Hayashi T."/>
            <person name="Toyoda A."/>
            <person name="Oliveira C."/>
            <person name="Osipova E."/>
            <person name="Leigh N.D."/>
            <person name="Simon A."/>
            <person name="Yun M.H."/>
        </authorList>
    </citation>
    <scope>NUCLEOTIDE SEQUENCE</scope>
    <source>
        <strain evidence="2">20211129_DDA</strain>
        <tissue evidence="2">Liver</tissue>
    </source>
</reference>
<accession>A0AAV7SNA8</accession>
<organism evidence="2 3">
    <name type="scientific">Pleurodeles waltl</name>
    <name type="common">Iberian ribbed newt</name>
    <dbReference type="NCBI Taxonomy" id="8319"/>
    <lineage>
        <taxon>Eukaryota</taxon>
        <taxon>Metazoa</taxon>
        <taxon>Chordata</taxon>
        <taxon>Craniata</taxon>
        <taxon>Vertebrata</taxon>
        <taxon>Euteleostomi</taxon>
        <taxon>Amphibia</taxon>
        <taxon>Batrachia</taxon>
        <taxon>Caudata</taxon>
        <taxon>Salamandroidea</taxon>
        <taxon>Salamandridae</taxon>
        <taxon>Pleurodelinae</taxon>
        <taxon>Pleurodeles</taxon>
    </lineage>
</organism>
<dbReference type="AlphaFoldDB" id="A0AAV7SNA8"/>
<comment type="caution">
    <text evidence="2">The sequence shown here is derived from an EMBL/GenBank/DDBJ whole genome shotgun (WGS) entry which is preliminary data.</text>
</comment>
<proteinExistence type="predicted"/>
<keyword evidence="3" id="KW-1185">Reference proteome</keyword>
<sequence length="188" mass="20885">MSWLRPPQCPPPCLLLQNSPKIRALPRYQALGTPSQEPYFPKGESSPSLFAPGRAPAWHAPSAGVSHRMPLPVSEAAGFPKFERPACTSSRSLCVQATPPGTAERASSELRPRRHPPCPPEQPQSHFEEFFGVVGFSVNVVHDGCSFGLLDVIVHYIIEQPFEKTEKYFAAFIKVRLFKNPILKQVVR</sequence>
<evidence type="ECO:0000313" key="2">
    <source>
        <dbReference type="EMBL" id="KAJ1165567.1"/>
    </source>
</evidence>
<evidence type="ECO:0000313" key="3">
    <source>
        <dbReference type="Proteomes" id="UP001066276"/>
    </source>
</evidence>
<dbReference type="Proteomes" id="UP001066276">
    <property type="component" value="Chromosome 4_2"/>
</dbReference>
<feature type="region of interest" description="Disordered" evidence="1">
    <location>
        <begin position="97"/>
        <end position="122"/>
    </location>
</feature>
<evidence type="ECO:0000256" key="1">
    <source>
        <dbReference type="SAM" id="MobiDB-lite"/>
    </source>
</evidence>